<keyword evidence="4 8" id="KW-0547">Nucleotide-binding</keyword>
<comment type="subcellular location">
    <subcellularLocation>
        <location evidence="8">Cell membrane</location>
        <topology evidence="8">Peripheral membrane protein</topology>
    </subcellularLocation>
</comment>
<evidence type="ECO:0000256" key="5">
    <source>
        <dbReference type="ARBA" id="ARBA00022840"/>
    </source>
</evidence>
<dbReference type="EMBL" id="WXWW01000243">
    <property type="protein sequence ID" value="NAW66852.1"/>
    <property type="molecule type" value="Genomic_DNA"/>
</dbReference>
<dbReference type="InterPro" id="IPR003593">
    <property type="entry name" value="AAA+_ATPase"/>
</dbReference>
<dbReference type="RefSeq" id="WP_161446340.1">
    <property type="nucleotide sequence ID" value="NZ_WXWV01000166.1"/>
</dbReference>
<evidence type="ECO:0000256" key="4">
    <source>
        <dbReference type="ARBA" id="ARBA00022741"/>
    </source>
</evidence>
<dbReference type="CDD" id="cd03214">
    <property type="entry name" value="ABC_Iron-Siderophores_B12_Hemin"/>
    <property type="match status" value="1"/>
</dbReference>
<dbReference type="PROSITE" id="PS50893">
    <property type="entry name" value="ABC_TRANSPORTER_2"/>
    <property type="match status" value="1"/>
</dbReference>
<accession>A0A7X4WDN1</accession>
<evidence type="ECO:0000313" key="10">
    <source>
        <dbReference type="Proteomes" id="UP000465712"/>
    </source>
</evidence>
<dbReference type="Gene3D" id="3.40.50.300">
    <property type="entry name" value="P-loop containing nucleotide triphosphate hydrolases"/>
    <property type="match status" value="1"/>
</dbReference>
<evidence type="ECO:0000256" key="1">
    <source>
        <dbReference type="ARBA" id="ARBA00022448"/>
    </source>
</evidence>
<dbReference type="PANTHER" id="PTHR42734:SF18">
    <property type="entry name" value="VITAMIN B12 IMPORT ATP-BINDING PROTEIN BTUD"/>
    <property type="match status" value="1"/>
</dbReference>
<keyword evidence="5 8" id="KW-0067">ATP-binding</keyword>
<proteinExistence type="inferred from homology"/>
<comment type="function">
    <text evidence="8">Part of the ABC transporter complex BtuCDF involved in vitamin B12 import. Responsible for energy coupling to the transport system.</text>
</comment>
<evidence type="ECO:0000256" key="2">
    <source>
        <dbReference type="ARBA" id="ARBA00022475"/>
    </source>
</evidence>
<sequence>MVIRSDLDCVLQAENIALGRRLLPVSFSVKRGEVVHLIGPNGSGKSTAIQCLSGLFQGAGKVTLAGQCLSEMDLRDMARYRSYLSQQDKPGFAVGVYHYLQLAVSAIPEANIEKVTQAIQDVSQWLSIDDKLDRHIQQLSGGEWQRVRLAAACLQVWPGLNPDGCLLLLDEPATALDIGQEVSLYRLLHYMAEQGIAVIMANHDLNRTLQFADSVILLKGGSCVAKGKPEEVMSNERLEQTFATQVERVNHNGRIGLFFS</sequence>
<organism evidence="9 10">
    <name type="scientific">Photobacterium halotolerans</name>
    <dbReference type="NCBI Taxonomy" id="265726"/>
    <lineage>
        <taxon>Bacteria</taxon>
        <taxon>Pseudomonadati</taxon>
        <taxon>Pseudomonadota</taxon>
        <taxon>Gammaproteobacteria</taxon>
        <taxon>Vibrionales</taxon>
        <taxon>Vibrionaceae</taxon>
        <taxon>Photobacterium</taxon>
    </lineage>
</organism>
<dbReference type="GO" id="GO:0005524">
    <property type="term" value="F:ATP binding"/>
    <property type="evidence" value="ECO:0007669"/>
    <property type="project" value="UniProtKB-KW"/>
</dbReference>
<feature type="binding site" evidence="8">
    <location>
        <begin position="39"/>
        <end position="46"/>
    </location>
    <ligand>
        <name>ATP</name>
        <dbReference type="ChEBI" id="CHEBI:30616"/>
    </ligand>
</feature>
<comment type="catalytic activity">
    <reaction evidence="8">
        <text>an R-cob(III)alamin(out) + ATP + H2O = an R-cob(III)alamin(in) + ADP + phosphate + H(+)</text>
        <dbReference type="Rhea" id="RHEA:17873"/>
        <dbReference type="ChEBI" id="CHEBI:15377"/>
        <dbReference type="ChEBI" id="CHEBI:15378"/>
        <dbReference type="ChEBI" id="CHEBI:30616"/>
        <dbReference type="ChEBI" id="CHEBI:43474"/>
        <dbReference type="ChEBI" id="CHEBI:140785"/>
        <dbReference type="ChEBI" id="CHEBI:456216"/>
        <dbReference type="EC" id="7.6.2.8"/>
    </reaction>
</comment>
<evidence type="ECO:0000256" key="3">
    <source>
        <dbReference type="ARBA" id="ARBA00022519"/>
    </source>
</evidence>
<keyword evidence="7 8" id="KW-0472">Membrane</keyword>
<dbReference type="Pfam" id="PF00005">
    <property type="entry name" value="ABC_tran"/>
    <property type="match status" value="1"/>
</dbReference>
<dbReference type="InterPro" id="IPR050153">
    <property type="entry name" value="Metal_Ion_Import_ABC"/>
</dbReference>
<dbReference type="Proteomes" id="UP000465712">
    <property type="component" value="Unassembled WGS sequence"/>
</dbReference>
<dbReference type="AlphaFoldDB" id="A0A7X4WDN1"/>
<dbReference type="FunFam" id="3.40.50.300:FF:000462">
    <property type="entry name" value="Vitamin B12 import ATP-binding protein BtuD"/>
    <property type="match status" value="1"/>
</dbReference>
<dbReference type="GO" id="GO:0005886">
    <property type="term" value="C:plasma membrane"/>
    <property type="evidence" value="ECO:0007669"/>
    <property type="project" value="UniProtKB-SubCell"/>
</dbReference>
<evidence type="ECO:0000256" key="8">
    <source>
        <dbReference type="HAMAP-Rule" id="MF_01005"/>
    </source>
</evidence>
<keyword evidence="3" id="KW-0997">Cell inner membrane</keyword>
<dbReference type="GO" id="GO:0015420">
    <property type="term" value="F:ABC-type vitamin B12 transporter activity"/>
    <property type="evidence" value="ECO:0007669"/>
    <property type="project" value="UniProtKB-UniRule"/>
</dbReference>
<comment type="subunit">
    <text evidence="8">The complex is composed of two ATP-binding proteins (BtuD), two transmembrane proteins (BtuC) and a solute-binding protein (BtuF).</text>
</comment>
<dbReference type="InterPro" id="IPR023693">
    <property type="entry name" value="ABC_transptr_BtuD"/>
</dbReference>
<dbReference type="InterPro" id="IPR003439">
    <property type="entry name" value="ABC_transporter-like_ATP-bd"/>
</dbReference>
<gene>
    <name evidence="8 9" type="primary">btuD</name>
    <name evidence="9" type="ORF">CAG72_16775</name>
</gene>
<dbReference type="PANTHER" id="PTHR42734">
    <property type="entry name" value="METAL TRANSPORT SYSTEM ATP-BINDING PROTEIN TM_0124-RELATED"/>
    <property type="match status" value="1"/>
</dbReference>
<name>A0A7X4WDN1_9GAMM</name>
<dbReference type="GO" id="GO:0016887">
    <property type="term" value="F:ATP hydrolysis activity"/>
    <property type="evidence" value="ECO:0007669"/>
    <property type="project" value="InterPro"/>
</dbReference>
<protein>
    <recommendedName>
        <fullName evidence="8">Vitamin B12 import ATP-binding protein BtuD</fullName>
        <ecNumber evidence="8">7.6.2.8</ecNumber>
    </recommendedName>
    <alternativeName>
        <fullName evidence="8">Vitamin B12-transporting ATPase</fullName>
    </alternativeName>
</protein>
<dbReference type="HAMAP" id="MF_01005">
    <property type="entry name" value="BtuD"/>
    <property type="match status" value="1"/>
</dbReference>
<dbReference type="InterPro" id="IPR027417">
    <property type="entry name" value="P-loop_NTPase"/>
</dbReference>
<comment type="caution">
    <text evidence="9">The sequence shown here is derived from an EMBL/GenBank/DDBJ whole genome shotgun (WGS) entry which is preliminary data.</text>
</comment>
<evidence type="ECO:0000256" key="6">
    <source>
        <dbReference type="ARBA" id="ARBA00022967"/>
    </source>
</evidence>
<keyword evidence="2 8" id="KW-1003">Cell membrane</keyword>
<dbReference type="SMART" id="SM00382">
    <property type="entry name" value="AAA"/>
    <property type="match status" value="1"/>
</dbReference>
<dbReference type="EC" id="7.6.2.8" evidence="8"/>
<keyword evidence="1 8" id="KW-0813">Transport</keyword>
<reference evidence="9 10" key="1">
    <citation type="submission" date="2017-05" db="EMBL/GenBank/DDBJ databases">
        <title>High clonality and local adaptation shapes Vibrionaceae linages within an endangered oasis.</title>
        <authorList>
            <person name="Vazquez-Rosas-Landa M."/>
        </authorList>
    </citation>
    <scope>NUCLEOTIDE SEQUENCE [LARGE SCALE GENOMIC DNA]</scope>
    <source>
        <strain evidence="9 10">P46_P4S1P180</strain>
    </source>
</reference>
<evidence type="ECO:0000256" key="7">
    <source>
        <dbReference type="ARBA" id="ARBA00023136"/>
    </source>
</evidence>
<dbReference type="NCBIfam" id="NF002981">
    <property type="entry name" value="PRK03695.1"/>
    <property type="match status" value="1"/>
</dbReference>
<keyword evidence="6 8" id="KW-1278">Translocase</keyword>
<dbReference type="SUPFAM" id="SSF52540">
    <property type="entry name" value="P-loop containing nucleoside triphosphate hydrolases"/>
    <property type="match status" value="1"/>
</dbReference>
<comment type="similarity">
    <text evidence="8">Belongs to the ABC transporter superfamily. Vitamin B12 importer (TC 3.A.1.13.1) family.</text>
</comment>
<evidence type="ECO:0000313" key="9">
    <source>
        <dbReference type="EMBL" id="NAW66852.1"/>
    </source>
</evidence>